<sequence>MSVFQGGAGLSRRGFLIGTGGLAATAVLTACGSSGEDDKPAAAASGPWEFTDDRGQKAARDQRPSRVVAYASSAAALWDYGVRPVGVFGPQKTADGKKEIQAGNIDLNAVTSIGNAWDDFSMEKFAALKPDLVVTGLTGTKPTDLWVLKDDLGPKVQQIAPIVAMSEYKVTLPKVIERFEQLAVALGGDANSDAIKKGKDDFQKASDDLKAAIKAKPGLKVLVVSSDKDNLYVCKPEFFADLAYYRELGLDIVDGAGPDDYFETLSWEQAGKYPADLILSDSRTFALSRDQLAAIPTWAQLPAVKANQLADWSTEPRFNPVLAAPVIQKLTEVVKGARTDITA</sequence>
<dbReference type="AlphaFoldDB" id="A0A1H5RHH6"/>
<evidence type="ECO:0000256" key="1">
    <source>
        <dbReference type="ARBA" id="ARBA00004196"/>
    </source>
</evidence>
<evidence type="ECO:0000313" key="8">
    <source>
        <dbReference type="Proteomes" id="UP000198878"/>
    </source>
</evidence>
<keyword evidence="3" id="KW-0813">Transport</keyword>
<keyword evidence="8" id="KW-1185">Reference proteome</keyword>
<dbReference type="STRING" id="218821.SAMN05421837_1169"/>
<keyword evidence="4" id="KW-0732">Signal</keyword>
<dbReference type="OrthoDB" id="7941913at2"/>
<dbReference type="RefSeq" id="WP_086675371.1">
    <property type="nucleotide sequence ID" value="NZ_FNUJ01000016.1"/>
</dbReference>
<evidence type="ECO:0000259" key="6">
    <source>
        <dbReference type="PROSITE" id="PS50983"/>
    </source>
</evidence>
<name>A0A1H5RHH6_9PSEU</name>
<evidence type="ECO:0000256" key="2">
    <source>
        <dbReference type="ARBA" id="ARBA00008814"/>
    </source>
</evidence>
<comment type="subcellular location">
    <subcellularLocation>
        <location evidence="1">Cell envelope</location>
    </subcellularLocation>
</comment>
<dbReference type="InterPro" id="IPR006311">
    <property type="entry name" value="TAT_signal"/>
</dbReference>
<feature type="region of interest" description="Disordered" evidence="5">
    <location>
        <begin position="33"/>
        <end position="62"/>
    </location>
</feature>
<dbReference type="SUPFAM" id="SSF53807">
    <property type="entry name" value="Helical backbone' metal receptor"/>
    <property type="match status" value="1"/>
</dbReference>
<dbReference type="Gene3D" id="3.40.50.1980">
    <property type="entry name" value="Nitrogenase molybdenum iron protein domain"/>
    <property type="match status" value="2"/>
</dbReference>
<dbReference type="InterPro" id="IPR051313">
    <property type="entry name" value="Bact_iron-sidero_bind"/>
</dbReference>
<evidence type="ECO:0000256" key="4">
    <source>
        <dbReference type="ARBA" id="ARBA00022729"/>
    </source>
</evidence>
<feature type="domain" description="Fe/B12 periplasmic-binding" evidence="6">
    <location>
        <begin position="65"/>
        <end position="338"/>
    </location>
</feature>
<evidence type="ECO:0000313" key="7">
    <source>
        <dbReference type="EMBL" id="SEF37833.1"/>
    </source>
</evidence>
<comment type="similarity">
    <text evidence="2">Belongs to the bacterial solute-binding protein 8 family.</text>
</comment>
<dbReference type="Pfam" id="PF01497">
    <property type="entry name" value="Peripla_BP_2"/>
    <property type="match status" value="1"/>
</dbReference>
<dbReference type="PANTHER" id="PTHR30532:SF24">
    <property type="entry name" value="FERRIC ENTEROBACTIN-BINDING PERIPLASMIC PROTEIN FEPB"/>
    <property type="match status" value="1"/>
</dbReference>
<feature type="compositionally biased region" description="Basic and acidic residues" evidence="5">
    <location>
        <begin position="51"/>
        <end position="62"/>
    </location>
</feature>
<dbReference type="PROSITE" id="PS50983">
    <property type="entry name" value="FE_B12_PBP"/>
    <property type="match status" value="1"/>
</dbReference>
<evidence type="ECO:0000256" key="3">
    <source>
        <dbReference type="ARBA" id="ARBA00022448"/>
    </source>
</evidence>
<dbReference type="PANTHER" id="PTHR30532">
    <property type="entry name" value="IRON III DICITRATE-BINDING PERIPLASMIC PROTEIN"/>
    <property type="match status" value="1"/>
</dbReference>
<organism evidence="7 8">
    <name type="scientific">Amycolatopsis pretoriensis</name>
    <dbReference type="NCBI Taxonomy" id="218821"/>
    <lineage>
        <taxon>Bacteria</taxon>
        <taxon>Bacillati</taxon>
        <taxon>Actinomycetota</taxon>
        <taxon>Actinomycetes</taxon>
        <taxon>Pseudonocardiales</taxon>
        <taxon>Pseudonocardiaceae</taxon>
        <taxon>Amycolatopsis</taxon>
    </lineage>
</organism>
<dbReference type="Proteomes" id="UP000198878">
    <property type="component" value="Unassembled WGS sequence"/>
</dbReference>
<proteinExistence type="inferred from homology"/>
<protein>
    <submittedName>
        <fullName evidence="7">Iron complex transport system substrate-binding protein</fullName>
    </submittedName>
</protein>
<dbReference type="EMBL" id="FNUJ01000016">
    <property type="protein sequence ID" value="SEF37833.1"/>
    <property type="molecule type" value="Genomic_DNA"/>
</dbReference>
<dbReference type="InterPro" id="IPR002491">
    <property type="entry name" value="ABC_transptr_periplasmic_BD"/>
</dbReference>
<dbReference type="GO" id="GO:1901678">
    <property type="term" value="P:iron coordination entity transport"/>
    <property type="evidence" value="ECO:0007669"/>
    <property type="project" value="UniProtKB-ARBA"/>
</dbReference>
<dbReference type="PROSITE" id="PS51318">
    <property type="entry name" value="TAT"/>
    <property type="match status" value="1"/>
</dbReference>
<gene>
    <name evidence="7" type="ORF">SAMN05421837_1169</name>
</gene>
<evidence type="ECO:0000256" key="5">
    <source>
        <dbReference type="SAM" id="MobiDB-lite"/>
    </source>
</evidence>
<reference evidence="8" key="1">
    <citation type="submission" date="2016-10" db="EMBL/GenBank/DDBJ databases">
        <authorList>
            <person name="Varghese N."/>
            <person name="Submissions S."/>
        </authorList>
    </citation>
    <scope>NUCLEOTIDE SEQUENCE [LARGE SCALE GENOMIC DNA]</scope>
    <source>
        <strain evidence="8">DSM 44654</strain>
    </source>
</reference>
<dbReference type="GO" id="GO:0030288">
    <property type="term" value="C:outer membrane-bounded periplasmic space"/>
    <property type="evidence" value="ECO:0007669"/>
    <property type="project" value="TreeGrafter"/>
</dbReference>
<accession>A0A1H5RHH6</accession>